<sequence length="291" mass="30689">MTPKAAPRATPIAVLLALALCVLGVILGRDALIEFGAISGTAWISSVTDTLVDSTVSSALLPIGIAIAVLGLILVVLALLPRQKTHRLSVSEGVWLGRRPGRTRVSSIGSGVAVFDRFATFVVGAVLIAVGAAAAAWQRGQLPDQVHEARRTFETWSPGSWADMAWWPWALTAAAVLTLAIGLRWLYAHRPRRQPARLVSENDEHASVDLVSAAQNAAAEFESTPGIASASGRVLDVKNKRVLRISGVTDSSGVAHEELVESAAHLRATCASALTGLAVDVQVLIDLRPAR</sequence>
<dbReference type="RefSeq" id="WP_338887986.1">
    <property type="nucleotide sequence ID" value="NZ_CP147846.1"/>
</dbReference>
<reference evidence="2 3" key="1">
    <citation type="submission" date="2024-03" db="EMBL/GenBank/DDBJ databases">
        <title>Natural products discovery in diverse microorganisms through a two-stage MS feature dereplication strategy.</title>
        <authorList>
            <person name="Zhang R."/>
        </authorList>
    </citation>
    <scope>NUCLEOTIDE SEQUENCE [LARGE SCALE GENOMIC DNA]</scope>
    <source>
        <strain evidence="2 3">18930</strain>
    </source>
</reference>
<proteinExistence type="predicted"/>
<feature type="transmembrane region" description="Helical" evidence="1">
    <location>
        <begin position="166"/>
        <end position="187"/>
    </location>
</feature>
<name>A0ABZ2PJW2_9NOCA</name>
<gene>
    <name evidence="2" type="ORF">WDS16_22920</name>
</gene>
<keyword evidence="3" id="KW-1185">Reference proteome</keyword>
<feature type="transmembrane region" description="Helical" evidence="1">
    <location>
        <begin position="59"/>
        <end position="80"/>
    </location>
</feature>
<dbReference type="EMBL" id="CP147846">
    <property type="protein sequence ID" value="WXG68036.1"/>
    <property type="molecule type" value="Genomic_DNA"/>
</dbReference>
<dbReference type="Proteomes" id="UP001432000">
    <property type="component" value="Chromosome"/>
</dbReference>
<evidence type="ECO:0000256" key="1">
    <source>
        <dbReference type="SAM" id="Phobius"/>
    </source>
</evidence>
<organism evidence="2 3">
    <name type="scientific">Rhodococcus sovatensis</name>
    <dbReference type="NCBI Taxonomy" id="1805840"/>
    <lineage>
        <taxon>Bacteria</taxon>
        <taxon>Bacillati</taxon>
        <taxon>Actinomycetota</taxon>
        <taxon>Actinomycetes</taxon>
        <taxon>Mycobacteriales</taxon>
        <taxon>Nocardiaceae</taxon>
        <taxon>Rhodococcus</taxon>
    </lineage>
</organism>
<evidence type="ECO:0000313" key="2">
    <source>
        <dbReference type="EMBL" id="WXG68036.1"/>
    </source>
</evidence>
<keyword evidence="1" id="KW-0472">Membrane</keyword>
<keyword evidence="1" id="KW-1133">Transmembrane helix</keyword>
<feature type="transmembrane region" description="Helical" evidence="1">
    <location>
        <begin position="118"/>
        <end position="137"/>
    </location>
</feature>
<keyword evidence="1" id="KW-0812">Transmembrane</keyword>
<protein>
    <recommendedName>
        <fullName evidence="4">Alkaline shock response membrane anchor protein AmaP</fullName>
    </recommendedName>
</protein>
<evidence type="ECO:0000313" key="3">
    <source>
        <dbReference type="Proteomes" id="UP001432000"/>
    </source>
</evidence>
<accession>A0ABZ2PJW2</accession>
<evidence type="ECO:0008006" key="4">
    <source>
        <dbReference type="Google" id="ProtNLM"/>
    </source>
</evidence>